<accession>A0A6G5QAJ1</accession>
<dbReference type="RefSeq" id="YP_010597316.1">
    <property type="nucleotide sequence ID" value="NC_069740.1"/>
</dbReference>
<dbReference type="EMBL" id="MK574078">
    <property type="protein sequence ID" value="QBZ71756.1"/>
    <property type="molecule type" value="Genomic_DNA"/>
</dbReference>
<feature type="coiled-coil region" evidence="1">
    <location>
        <begin position="133"/>
        <end position="167"/>
    </location>
</feature>
<reference evidence="3 4" key="1">
    <citation type="submission" date="2019-02" db="EMBL/GenBank/DDBJ databases">
        <title>Novel Pseudomonas phage from tap water.</title>
        <authorList>
            <person name="Petrzik K."/>
            <person name="Koloniuk I."/>
            <person name="Lukavsky J."/>
        </authorList>
    </citation>
    <scope>NUCLEOTIDE SEQUENCE [LARGE SCALE GENOMIC DNA]</scope>
</reference>
<evidence type="ECO:0000259" key="2">
    <source>
        <dbReference type="Pfam" id="PF06791"/>
    </source>
</evidence>
<evidence type="ECO:0000313" key="3">
    <source>
        <dbReference type="EMBL" id="QBZ71756.1"/>
    </source>
</evidence>
<dbReference type="KEGG" id="vg:77608970"/>
<proteinExistence type="predicted"/>
<organism evidence="3 4">
    <name type="scientific">Pseudomonas phage KP1</name>
    <dbReference type="NCBI Taxonomy" id="2562463"/>
    <lineage>
        <taxon>Viruses</taxon>
        <taxon>Duplodnaviria</taxon>
        <taxon>Heunggongvirae</taxon>
        <taxon>Uroviricota</taxon>
        <taxon>Caudoviricetes</taxon>
        <taxon>Jondennisvirinae</taxon>
        <taxon>Kipunavirus</taxon>
        <taxon>Kipunavirus KP1</taxon>
    </lineage>
</organism>
<name>A0A6G5QAJ1_9CAUD</name>
<dbReference type="GeneID" id="77608970"/>
<keyword evidence="4" id="KW-1185">Reference proteome</keyword>
<evidence type="ECO:0000313" key="4">
    <source>
        <dbReference type="Proteomes" id="UP000503152"/>
    </source>
</evidence>
<sequence>MGEMAENIEIKVQDQVSSSISTKLKAIASDARDGHSAVTTLQNALASLNSGALSTITQNANAATRAISQNALASQRLATEQQKTATAANQAATAQQNLATATVRTGTAQAQAATAAQRLATEQQRTAVQTAQAAAAQDRAAVAAIRLQQAQARAAQAAGQMDREAEALKRSLYPLYEAQQQHNDSVQRALALYKSGAISVKTYTDAVNRSATQLETATMRNNAFASGIDKTGKSAQVNRHHLTNLGFQIQDIGVSLASGQNPLTVFIQQGAQIGGIASQAGVGLGRMALEGAKMLARFIPIAAVLAAVVGGLKLFNTEVESQAGLKAYSESLGLTAREMKKLEDVSITFGDTFKGLWKTISEATGAGEFFSQLGDSALKAFKNIIGYATLAVQSLVAMFRAAFAVVNELWARFPVSFKKPIAEAINAATGYFEDFVNFALQGINKIIDGLNLVSAVKIDPLEAVKFDRIDTNFAESNGKSLADTFVSAYTSELTNLKKSTSKFMEDWQNNTAQSARDRIKKQATDIISDRIPKEEKAATKEMERLEKALARVRGEVSPSDEALRKLAQAQDILNRSVKAGLIDQAESERVMGRLRQKYQDQLDPIGALNRELKQEYDLLKLLPEVRETEQRMMQIENQFREKNIDLTKEQTAAIREQLLAIQERTRVAQAEQQLLSAVEGRKNFGASLEAMNNLKKNPQSGFTSGDASQAIIGANSDLDFSNTDTMFEANAAKYEDMYSRIDQLRQQDLINEQTAATLKQRVWLDQQNQQLNQAGSFFGQLSQLQKSENSKMAAVGKAAAIAQAMINTYQSATAAYSSMASIPYVGPALGAAAAAAAIAAGLANVQQIRSQNTAGFMSGGYTGNMATNEVAGVVHGKEYVMDASTTNRIGVDNLAALQSGAASVQRNGDNVGTAGGQQQAPTPQVNVTTPITAVVVQSQEAALAAMKSAEGKAFVIEAIEENGGTVARIIGAK</sequence>
<dbReference type="InterPro" id="IPR009628">
    <property type="entry name" value="Phage_tape_measure_N"/>
</dbReference>
<feature type="domain" description="Bacteriophage tail tape measure N-terminal" evidence="2">
    <location>
        <begin position="228"/>
        <end position="402"/>
    </location>
</feature>
<keyword evidence="1" id="KW-0175">Coiled coil</keyword>
<protein>
    <recommendedName>
        <fullName evidence="2">Bacteriophage tail tape measure N-terminal domain-containing protein</fullName>
    </recommendedName>
</protein>
<dbReference type="Pfam" id="PF06791">
    <property type="entry name" value="TMP_2"/>
    <property type="match status" value="1"/>
</dbReference>
<evidence type="ECO:0000256" key="1">
    <source>
        <dbReference type="SAM" id="Coils"/>
    </source>
</evidence>
<dbReference type="Proteomes" id="UP000503152">
    <property type="component" value="Segment"/>
</dbReference>